<feature type="domain" description="Rhamnogalacturonan lyase" evidence="9">
    <location>
        <begin position="535"/>
        <end position="723"/>
    </location>
</feature>
<dbReference type="PANTHER" id="PTHR32018">
    <property type="entry name" value="RHAMNOGALACTURONATE LYASE FAMILY PROTEIN"/>
    <property type="match status" value="1"/>
</dbReference>
<dbReference type="InterPro" id="IPR014718">
    <property type="entry name" value="GH-type_carb-bd"/>
</dbReference>
<keyword evidence="8" id="KW-0472">Membrane</keyword>
<dbReference type="SUPFAM" id="SSF74650">
    <property type="entry name" value="Galactose mutarotase-like"/>
    <property type="match status" value="1"/>
</dbReference>
<dbReference type="InterPro" id="IPR008979">
    <property type="entry name" value="Galactose-bd-like_sf"/>
</dbReference>
<dbReference type="AlphaFoldDB" id="A0A4S4ETS7"/>
<dbReference type="STRING" id="542762.A0A4S4ETS7"/>
<dbReference type="InterPro" id="IPR029413">
    <property type="entry name" value="RG-lyase_II"/>
</dbReference>
<keyword evidence="7" id="KW-0456">Lyase</keyword>
<evidence type="ECO:0000256" key="7">
    <source>
        <dbReference type="ARBA" id="ARBA00023239"/>
    </source>
</evidence>
<dbReference type="Pfam" id="PF14683">
    <property type="entry name" value="CBM-like"/>
    <property type="match status" value="1"/>
</dbReference>
<evidence type="ECO:0000256" key="5">
    <source>
        <dbReference type="ARBA" id="ARBA00022525"/>
    </source>
</evidence>
<dbReference type="Proteomes" id="UP000306102">
    <property type="component" value="Unassembled WGS sequence"/>
</dbReference>
<dbReference type="InterPro" id="IPR051850">
    <property type="entry name" value="Polysacch_Lyase_4"/>
</dbReference>
<evidence type="ECO:0000259" key="10">
    <source>
        <dbReference type="Pfam" id="PF14686"/>
    </source>
</evidence>
<keyword evidence="8" id="KW-0812">Transmembrane</keyword>
<dbReference type="Gene3D" id="2.70.98.10">
    <property type="match status" value="1"/>
</dbReference>
<dbReference type="GO" id="GO:0005975">
    <property type="term" value="P:carbohydrate metabolic process"/>
    <property type="evidence" value="ECO:0007669"/>
    <property type="project" value="InterPro"/>
</dbReference>
<dbReference type="SUPFAM" id="SSF49785">
    <property type="entry name" value="Galactose-binding domain-like"/>
    <property type="match status" value="1"/>
</dbReference>
<evidence type="ECO:0000256" key="1">
    <source>
        <dbReference type="ARBA" id="ARBA00001324"/>
    </source>
</evidence>
<evidence type="ECO:0000259" key="9">
    <source>
        <dbReference type="Pfam" id="PF14683"/>
    </source>
</evidence>
<dbReference type="GO" id="GO:0030246">
    <property type="term" value="F:carbohydrate binding"/>
    <property type="evidence" value="ECO:0007669"/>
    <property type="project" value="InterPro"/>
</dbReference>
<dbReference type="InterPro" id="IPR029411">
    <property type="entry name" value="RG-lyase_III"/>
</dbReference>
<dbReference type="GO" id="GO:0005576">
    <property type="term" value="C:extracellular region"/>
    <property type="evidence" value="ECO:0007669"/>
    <property type="project" value="UniProtKB-SubCell"/>
</dbReference>
<dbReference type="SUPFAM" id="SSF49452">
    <property type="entry name" value="Starch-binding domain-like"/>
    <property type="match status" value="1"/>
</dbReference>
<feature type="transmembrane region" description="Helical" evidence="8">
    <location>
        <begin position="12"/>
        <end position="31"/>
    </location>
</feature>
<keyword evidence="6" id="KW-0732">Signal</keyword>
<evidence type="ECO:0000256" key="6">
    <source>
        <dbReference type="ARBA" id="ARBA00022729"/>
    </source>
</evidence>
<dbReference type="Gene3D" id="2.60.120.260">
    <property type="entry name" value="Galactose-binding domain-like"/>
    <property type="match status" value="1"/>
</dbReference>
<proteinExistence type="inferred from homology"/>
<evidence type="ECO:0000256" key="2">
    <source>
        <dbReference type="ARBA" id="ARBA00004613"/>
    </source>
</evidence>
<dbReference type="FunFam" id="2.60.40.1120:FF:000033">
    <property type="entry name" value="Rhamnogalacturonate lyase B"/>
    <property type="match status" value="1"/>
</dbReference>
<comment type="similarity">
    <text evidence="3">Belongs to the polysaccharide lyase 4 family.</text>
</comment>
<keyword evidence="12" id="KW-1185">Reference proteome</keyword>
<keyword evidence="5" id="KW-0964">Secreted</keyword>
<evidence type="ECO:0000256" key="3">
    <source>
        <dbReference type="ARBA" id="ARBA00010418"/>
    </source>
</evidence>
<comment type="subcellular location">
    <subcellularLocation>
        <location evidence="2">Secreted</location>
    </subcellularLocation>
</comment>
<reference evidence="11 12" key="1">
    <citation type="journal article" date="2018" name="Proc. Natl. Acad. Sci. U.S.A.">
        <title>Draft genome sequence of Camellia sinensis var. sinensis provides insights into the evolution of the tea genome and tea quality.</title>
        <authorList>
            <person name="Wei C."/>
            <person name="Yang H."/>
            <person name="Wang S."/>
            <person name="Zhao J."/>
            <person name="Liu C."/>
            <person name="Gao L."/>
            <person name="Xia E."/>
            <person name="Lu Y."/>
            <person name="Tai Y."/>
            <person name="She G."/>
            <person name="Sun J."/>
            <person name="Cao H."/>
            <person name="Tong W."/>
            <person name="Gao Q."/>
            <person name="Li Y."/>
            <person name="Deng W."/>
            <person name="Jiang X."/>
            <person name="Wang W."/>
            <person name="Chen Q."/>
            <person name="Zhang S."/>
            <person name="Li H."/>
            <person name="Wu J."/>
            <person name="Wang P."/>
            <person name="Li P."/>
            <person name="Shi C."/>
            <person name="Zheng F."/>
            <person name="Jian J."/>
            <person name="Huang B."/>
            <person name="Shan D."/>
            <person name="Shi M."/>
            <person name="Fang C."/>
            <person name="Yue Y."/>
            <person name="Li F."/>
            <person name="Li D."/>
            <person name="Wei S."/>
            <person name="Han B."/>
            <person name="Jiang C."/>
            <person name="Yin Y."/>
            <person name="Xia T."/>
            <person name="Zhang Z."/>
            <person name="Bennetzen J.L."/>
            <person name="Zhao S."/>
            <person name="Wan X."/>
        </authorList>
    </citation>
    <scope>NUCLEOTIDE SEQUENCE [LARGE SCALE GENOMIC DNA]</scope>
    <source>
        <strain evidence="12">cv. Shuchazao</strain>
        <tissue evidence="11">Leaf</tissue>
    </source>
</reference>
<evidence type="ECO:0000313" key="11">
    <source>
        <dbReference type="EMBL" id="THG20300.1"/>
    </source>
</evidence>
<dbReference type="CDD" id="cd10317">
    <property type="entry name" value="RGL4_C"/>
    <property type="match status" value="1"/>
</dbReference>
<comment type="catalytic activity">
    <reaction evidence="1">
        <text>Endotype eliminative cleavage of L-alpha-rhamnopyranosyl-(1-&gt;4)-alpha-D-galactopyranosyluronic acid bonds of rhamnogalacturonan I domains in ramified hairy regions of pectin leaving L-rhamnopyranose at the reducing end and 4-deoxy-4,5-unsaturated D-galactopyranosyluronic acid at the non-reducing end.</text>
        <dbReference type="EC" id="4.2.2.23"/>
    </reaction>
</comment>
<feature type="domain" description="Rhamnogalacturonan lyase" evidence="10">
    <location>
        <begin position="450"/>
        <end position="521"/>
    </location>
</feature>
<dbReference type="CDD" id="cd10316">
    <property type="entry name" value="RGL4_M"/>
    <property type="match status" value="1"/>
</dbReference>
<protein>
    <recommendedName>
        <fullName evidence="4">rhamnogalacturonan endolyase</fullName>
        <ecNumber evidence="4">4.2.2.23</ecNumber>
    </recommendedName>
</protein>
<organism evidence="11 12">
    <name type="scientific">Camellia sinensis var. sinensis</name>
    <name type="common">China tea</name>
    <dbReference type="NCBI Taxonomy" id="542762"/>
    <lineage>
        <taxon>Eukaryota</taxon>
        <taxon>Viridiplantae</taxon>
        <taxon>Streptophyta</taxon>
        <taxon>Embryophyta</taxon>
        <taxon>Tracheophyta</taxon>
        <taxon>Spermatophyta</taxon>
        <taxon>Magnoliopsida</taxon>
        <taxon>eudicotyledons</taxon>
        <taxon>Gunneridae</taxon>
        <taxon>Pentapetalae</taxon>
        <taxon>asterids</taxon>
        <taxon>Ericales</taxon>
        <taxon>Theaceae</taxon>
        <taxon>Camellia</taxon>
    </lineage>
</organism>
<dbReference type="Pfam" id="PF06045">
    <property type="entry name" value="Rhamnogal_lyase"/>
    <property type="match status" value="1"/>
</dbReference>
<evidence type="ECO:0000313" key="12">
    <source>
        <dbReference type="Proteomes" id="UP000306102"/>
    </source>
</evidence>
<dbReference type="EC" id="4.2.2.23" evidence="4"/>
<gene>
    <name evidence="11" type="ORF">TEA_015443</name>
</gene>
<dbReference type="InterPro" id="IPR013784">
    <property type="entry name" value="Carb-bd-like_fold"/>
</dbReference>
<keyword evidence="8" id="KW-1133">Transmembrane helix</keyword>
<accession>A0A4S4ETS7</accession>
<evidence type="ECO:0000256" key="8">
    <source>
        <dbReference type="SAM" id="Phobius"/>
    </source>
</evidence>
<dbReference type="CDD" id="cd10320">
    <property type="entry name" value="RGL4_N"/>
    <property type="match status" value="1"/>
</dbReference>
<sequence>MQRVEWKRQWDLVVGWFGVVIQMFLLAESSVKTPFRQRKKAKAEATATAAGRSCDDRRAATKSAELRRSAELDDRTIGRNAGASIRFPGSMNSEDLLLYPPVHLQILDQHVVMDNGLVNVTLSTPQGMVTGIQYNGIDNLLMEVNKGRKRGYWDVVWDDPVHLGGKYDWLEGTSYSVVMEDENQIEISFTRTWDSSLNDIGMPLNVDKRFIMLRGYPGFYSYAILEHSEGWPDINIYQGRIVFKLEESLFQYMAVSDERQRIMPTPQDRETGLVLDYPEAVLLTNPSNPELTGEVDDKYQYSCDDKDNRVHGWICSNPAVGFWMITPSDEFRTGGPVKQDLTSHVGPTTLSMFFSTHYAGDNLTIKLRDGEPWKKVFGPVLIYLNSVSVEEDALTLWEDAKEQMLIETQSWPYDFPLSEDFPHADQRGTVSGRLLVRDKYINEQLMTANFAFVGLAAPGNVGSWQRENKGYQFWTQADGEGYFLIKGVRAENYCLYAWVPSIVGDYRYDVYLNITPGRHIRLGVLVFDPPREGPTLWEIGIPDRTAAEFYVPDPNPTLMNQLYVNLPDKFRQYGLWDRYTEVYPDEDLSYTVGISNYQTDWFFAHVNRNIGNKTYEPTTWRIIFDLDNVRETATYTLQLALASAHEAELEVRINDPDAMPPHFTTGFIGKDNAIARHGIHGLYWLYSVEISGSQLVSETNTIYLTQSRGSSPFKGIMYDYIRFEGPPETD</sequence>
<dbReference type="GO" id="GO:0102210">
    <property type="term" value="F:rhamnogalacturonan endolyase activity"/>
    <property type="evidence" value="ECO:0007669"/>
    <property type="project" value="UniProtKB-EC"/>
</dbReference>
<name>A0A4S4ETS7_CAMSN</name>
<evidence type="ECO:0000256" key="4">
    <source>
        <dbReference type="ARBA" id="ARBA00012437"/>
    </source>
</evidence>
<dbReference type="PANTHER" id="PTHR32018:SF6">
    <property type="entry name" value="RHAMNOGALACTURONAN ENDOLYASE"/>
    <property type="match status" value="1"/>
</dbReference>
<dbReference type="EMBL" id="SDRB02002009">
    <property type="protein sequence ID" value="THG20300.1"/>
    <property type="molecule type" value="Genomic_DNA"/>
</dbReference>
<comment type="caution">
    <text evidence="11">The sequence shown here is derived from an EMBL/GenBank/DDBJ whole genome shotgun (WGS) entry which is preliminary data.</text>
</comment>
<dbReference type="Pfam" id="PF14686">
    <property type="entry name" value="fn3_3"/>
    <property type="match status" value="1"/>
</dbReference>
<dbReference type="InterPro" id="IPR011013">
    <property type="entry name" value="Gal_mutarotase_sf_dom"/>
</dbReference>
<dbReference type="InterPro" id="IPR010325">
    <property type="entry name" value="Rhamnogal_lyase"/>
</dbReference>